<evidence type="ECO:0000313" key="2">
    <source>
        <dbReference type="Proteomes" id="UP001272242"/>
    </source>
</evidence>
<dbReference type="RefSeq" id="WP_320685553.1">
    <property type="nucleotide sequence ID" value="NZ_JAXBLV010000045.1"/>
</dbReference>
<accession>A0ABU5EYD0</accession>
<dbReference type="EMBL" id="JAXBLV010000045">
    <property type="protein sequence ID" value="MDY3558659.1"/>
    <property type="molecule type" value="Genomic_DNA"/>
</dbReference>
<dbReference type="Pfam" id="PF13424">
    <property type="entry name" value="TPR_12"/>
    <property type="match status" value="1"/>
</dbReference>
<gene>
    <name evidence="1" type="ORF">R5W23_005800</name>
</gene>
<dbReference type="SUPFAM" id="SSF48452">
    <property type="entry name" value="TPR-like"/>
    <property type="match status" value="1"/>
</dbReference>
<dbReference type="Proteomes" id="UP001272242">
    <property type="component" value="Unassembled WGS sequence"/>
</dbReference>
<protein>
    <submittedName>
        <fullName evidence="1">Tetratricopeptide repeat protein</fullName>
    </submittedName>
</protein>
<name>A0ABU5EYD0_9BACT</name>
<evidence type="ECO:0000313" key="1">
    <source>
        <dbReference type="EMBL" id="MDY3558659.1"/>
    </source>
</evidence>
<reference evidence="2" key="1">
    <citation type="journal article" date="2023" name="Mar. Drugs">
        <title>Gemmata algarum, a Novel Planctomycete Isolated from an Algal Mat, Displays Antimicrobial Activity.</title>
        <authorList>
            <person name="Kumar G."/>
            <person name="Kallscheuer N."/>
            <person name="Kashif M."/>
            <person name="Ahamad S."/>
            <person name="Jagadeeshwari U."/>
            <person name="Pannikurungottu S."/>
            <person name="Haufschild T."/>
            <person name="Kabuu M."/>
            <person name="Sasikala C."/>
            <person name="Jogler C."/>
            <person name="Ramana C."/>
        </authorList>
    </citation>
    <scope>NUCLEOTIDE SEQUENCE [LARGE SCALE GENOMIC DNA]</scope>
    <source>
        <strain evidence="2">JC673</strain>
    </source>
</reference>
<sequence>MVFADPPSAALQQALLLLAEGKSGDAETAVKKAAQSAKAKHGSGSPPLAAAYADIARLHLKMGQYGKAAVEFQHACKAPLPADDAGRQARLGFMFGFAEALVALGRFEEAEKVHRQCGAFARNLFGANAPRTIATNVPLADGLLKAGKADEALAAAQEAYDALWHLGDALIAFAVPVRAEALKAAGRADNPFADLADLPDELTHQAVAGVLARAASGDPVHVRAVLADLLAFADQRYGDGHAVMCDVLAAVAHHEARQGDRADGTVRRAAVRRAVWAFVVRRLPGGLLANLEIGFEPNGTIHLVPHVSREPSVREAEQLDAVLTEAIDDLYSRPALPA</sequence>
<organism evidence="1 2">
    <name type="scientific">Gemmata algarum</name>
    <dbReference type="NCBI Taxonomy" id="2975278"/>
    <lineage>
        <taxon>Bacteria</taxon>
        <taxon>Pseudomonadati</taxon>
        <taxon>Planctomycetota</taxon>
        <taxon>Planctomycetia</taxon>
        <taxon>Gemmatales</taxon>
        <taxon>Gemmataceae</taxon>
        <taxon>Gemmata</taxon>
    </lineage>
</organism>
<proteinExistence type="predicted"/>
<dbReference type="Gene3D" id="1.25.40.10">
    <property type="entry name" value="Tetratricopeptide repeat domain"/>
    <property type="match status" value="1"/>
</dbReference>
<dbReference type="InterPro" id="IPR011990">
    <property type="entry name" value="TPR-like_helical_dom_sf"/>
</dbReference>
<keyword evidence="2" id="KW-1185">Reference proteome</keyword>
<comment type="caution">
    <text evidence="1">The sequence shown here is derived from an EMBL/GenBank/DDBJ whole genome shotgun (WGS) entry which is preliminary data.</text>
</comment>